<feature type="binding site" evidence="10">
    <location>
        <position position="263"/>
    </location>
    <ligand>
        <name>beta-D-galactose</name>
        <dbReference type="ChEBI" id="CHEBI:27667"/>
    </ligand>
</feature>
<feature type="binding site" evidence="11">
    <location>
        <begin position="100"/>
        <end position="101"/>
    </location>
    <ligand>
        <name>beta-D-galactose</name>
        <dbReference type="ChEBI" id="CHEBI:27667"/>
    </ligand>
</feature>
<name>A0A7M5WM66_9CNID</name>
<comment type="pathway">
    <text evidence="3 8">Carbohydrate metabolism; hexose metabolism.</text>
</comment>
<evidence type="ECO:0000313" key="13">
    <source>
        <dbReference type="Proteomes" id="UP000594262"/>
    </source>
</evidence>
<evidence type="ECO:0000256" key="10">
    <source>
        <dbReference type="PIRSR" id="PIRSR005096-2"/>
    </source>
</evidence>
<evidence type="ECO:0000256" key="11">
    <source>
        <dbReference type="PIRSR" id="PIRSR005096-3"/>
    </source>
</evidence>
<evidence type="ECO:0000256" key="3">
    <source>
        <dbReference type="ARBA" id="ARBA00005028"/>
    </source>
</evidence>
<comment type="catalytic activity">
    <reaction evidence="8">
        <text>alpha-D-glucose = beta-D-glucose</text>
        <dbReference type="Rhea" id="RHEA:10264"/>
        <dbReference type="ChEBI" id="CHEBI:15903"/>
        <dbReference type="ChEBI" id="CHEBI:17925"/>
        <dbReference type="EC" id="5.1.3.3"/>
    </reaction>
</comment>
<dbReference type="InterPro" id="IPR011013">
    <property type="entry name" value="Gal_mutarotase_sf_dom"/>
</dbReference>
<comment type="similarity">
    <text evidence="4 8">Belongs to the aldose epimerase family.</text>
</comment>
<keyword evidence="13" id="KW-1185">Reference proteome</keyword>
<dbReference type="Pfam" id="PF01263">
    <property type="entry name" value="Aldose_epim"/>
    <property type="match status" value="1"/>
</dbReference>
<evidence type="ECO:0000256" key="8">
    <source>
        <dbReference type="PIRNR" id="PIRNR005096"/>
    </source>
</evidence>
<evidence type="ECO:0000256" key="1">
    <source>
        <dbReference type="ARBA" id="ARBA00001712"/>
    </source>
</evidence>
<dbReference type="GO" id="GO:0030246">
    <property type="term" value="F:carbohydrate binding"/>
    <property type="evidence" value="ECO:0007669"/>
    <property type="project" value="InterPro"/>
</dbReference>
<comment type="pathway">
    <text evidence="2">Carbohydrate metabolism; galactose metabolism.</text>
</comment>
<proteinExistence type="inferred from homology"/>
<evidence type="ECO:0000256" key="6">
    <source>
        <dbReference type="ARBA" id="ARBA00023277"/>
    </source>
</evidence>
<dbReference type="SUPFAM" id="SSF74650">
    <property type="entry name" value="Galactose mutarotase-like"/>
    <property type="match status" value="1"/>
</dbReference>
<dbReference type="EC" id="5.1.3.3" evidence="8"/>
<dbReference type="PIRSF" id="PIRSF005096">
    <property type="entry name" value="GALM"/>
    <property type="match status" value="1"/>
</dbReference>
<dbReference type="InterPro" id="IPR008183">
    <property type="entry name" value="Aldose_1/G6P_1-epimerase"/>
</dbReference>
<dbReference type="UniPathway" id="UPA00214"/>
<dbReference type="AlphaFoldDB" id="A0A7M5WM66"/>
<dbReference type="OrthoDB" id="274691at2759"/>
<evidence type="ECO:0000256" key="7">
    <source>
        <dbReference type="ARBA" id="ARBA00045743"/>
    </source>
</evidence>
<dbReference type="Gene3D" id="2.70.98.10">
    <property type="match status" value="1"/>
</dbReference>
<dbReference type="UniPathway" id="UPA00242"/>
<feature type="active site" description="Proton acceptor" evidence="9">
    <location>
        <position position="325"/>
    </location>
</feature>
<protein>
    <recommendedName>
        <fullName evidence="8">Aldose 1-epimerase</fullName>
        <ecNumber evidence="8">5.1.3.3</ecNumber>
    </recommendedName>
</protein>
<dbReference type="GO" id="GO:0033499">
    <property type="term" value="P:galactose catabolic process via UDP-galactose, Leloir pathway"/>
    <property type="evidence" value="ECO:0007669"/>
    <property type="project" value="TreeGrafter"/>
</dbReference>
<feature type="active site" description="Proton donor" evidence="9">
    <location>
        <position position="196"/>
    </location>
</feature>
<dbReference type="PANTHER" id="PTHR10091">
    <property type="entry name" value="ALDOSE-1-EPIMERASE"/>
    <property type="match status" value="1"/>
</dbReference>
<evidence type="ECO:0000313" key="12">
    <source>
        <dbReference type="EnsemblMetazoa" id="CLYHEMP010877.1"/>
    </source>
</evidence>
<dbReference type="InterPro" id="IPR047215">
    <property type="entry name" value="Galactose_mutarotase-like"/>
</dbReference>
<dbReference type="GO" id="GO:0004034">
    <property type="term" value="F:aldose 1-epimerase activity"/>
    <property type="evidence" value="ECO:0007669"/>
    <property type="project" value="UniProtKB-EC"/>
</dbReference>
<dbReference type="CDD" id="cd09019">
    <property type="entry name" value="galactose_mutarotase_like"/>
    <property type="match status" value="1"/>
</dbReference>
<evidence type="ECO:0000256" key="9">
    <source>
        <dbReference type="PIRSR" id="PIRSR005096-1"/>
    </source>
</evidence>
<dbReference type="NCBIfam" id="NF008277">
    <property type="entry name" value="PRK11055.1"/>
    <property type="match status" value="1"/>
</dbReference>
<dbReference type="PANTHER" id="PTHR10091:SF0">
    <property type="entry name" value="GALACTOSE MUTAROTASE"/>
    <property type="match status" value="1"/>
</dbReference>
<sequence length="361" mass="41146">FTIKQNRKSYLSLYLQFSPIMKKLEISNFGILPSGEIVKKIEFENKNGLKFSVLNYGATAASLICPDKNGKSDDIILGYNNLEGYLENSYFGSTIGRFTNRICKGKFSLDGTDYQLNCNNGSNHLHGGCQGWDKKLWDWKIETDEVEFHLESKDGDECYPGNVNASVCYKLTEDNEVQIRLKATTDQTTLINMTNHAFFNLSGQEKNTKVLDHEMLINSSKYLPVDSTLIPTGEVKDLSKDPVFDFRTKKIIGQDIEEAGGYDHNYCFDDQNDDFRARVFHENSGRQLEIRSSQPGMQFYSGNFLNGHIGKLNNKYDKHCGFALEPQFYPDNINQPSFTSSITKSGETYEQYIIWKISVKN</sequence>
<dbReference type="InterPro" id="IPR015443">
    <property type="entry name" value="Aldose_1-epimerase"/>
</dbReference>
<dbReference type="InterPro" id="IPR014718">
    <property type="entry name" value="GH-type_carb-bd"/>
</dbReference>
<dbReference type="Proteomes" id="UP000594262">
    <property type="component" value="Unplaced"/>
</dbReference>
<organism evidence="12 13">
    <name type="scientific">Clytia hemisphaerica</name>
    <dbReference type="NCBI Taxonomy" id="252671"/>
    <lineage>
        <taxon>Eukaryota</taxon>
        <taxon>Metazoa</taxon>
        <taxon>Cnidaria</taxon>
        <taxon>Hydrozoa</taxon>
        <taxon>Hydroidolina</taxon>
        <taxon>Leptothecata</taxon>
        <taxon>Obeliida</taxon>
        <taxon>Clytiidae</taxon>
        <taxon>Clytia</taxon>
    </lineage>
</organism>
<dbReference type="GO" id="GO:0006006">
    <property type="term" value="P:glucose metabolic process"/>
    <property type="evidence" value="ECO:0007669"/>
    <property type="project" value="TreeGrafter"/>
</dbReference>
<comment type="function">
    <text evidence="7">Mutarotase that catalyzes the interconversion of beta-D-galactose and alpha-D-galactose during galactose metabolism. Beta-D-galactose is metabolized in the liver into glucose 1-phosphate, the primary metabolic fuel, by the action of four enzymes that constitute the Leloir pathway: GALM, GALK1 (galactokinase), GALT (galactose-1-phosphate uridylyltransferase) and GALE (UDP-galactose-4'-epimerase). Involved in the maintenance of the equilibrium between the beta- and alpha-anomers of galactose, therefore ensuring a sufficient supply of the alpha-anomer for GALK1. Also active on D-glucose although shows a preference for galactose over glucose.</text>
</comment>
<dbReference type="EnsemblMetazoa" id="CLYHEMT010877.1">
    <property type="protein sequence ID" value="CLYHEMP010877.1"/>
    <property type="gene ID" value="CLYHEMG010877"/>
</dbReference>
<evidence type="ECO:0000256" key="2">
    <source>
        <dbReference type="ARBA" id="ARBA00004947"/>
    </source>
</evidence>
<accession>A0A7M5WM66</accession>
<keyword evidence="5 8" id="KW-0413">Isomerase</keyword>
<evidence type="ECO:0000256" key="5">
    <source>
        <dbReference type="ARBA" id="ARBA00023235"/>
    </source>
</evidence>
<comment type="catalytic activity">
    <reaction evidence="1">
        <text>alpha-D-galactose = beta-D-galactose</text>
        <dbReference type="Rhea" id="RHEA:28675"/>
        <dbReference type="ChEBI" id="CHEBI:27667"/>
        <dbReference type="ChEBI" id="CHEBI:28061"/>
        <dbReference type="EC" id="5.1.3.3"/>
    </reaction>
    <physiologicalReaction direction="right-to-left" evidence="1">
        <dbReference type="Rhea" id="RHEA:28677"/>
    </physiologicalReaction>
</comment>
<reference evidence="12" key="1">
    <citation type="submission" date="2021-01" db="UniProtKB">
        <authorList>
            <consortium name="EnsemblMetazoa"/>
        </authorList>
    </citation>
    <scope>IDENTIFICATION</scope>
</reference>
<evidence type="ECO:0000256" key="4">
    <source>
        <dbReference type="ARBA" id="ARBA00006206"/>
    </source>
</evidence>
<keyword evidence="6 8" id="KW-0119">Carbohydrate metabolism</keyword>